<feature type="compositionally biased region" description="Basic and acidic residues" evidence="2">
    <location>
        <begin position="72"/>
        <end position="112"/>
    </location>
</feature>
<evidence type="ECO:0000256" key="2">
    <source>
        <dbReference type="SAM" id="MobiDB-lite"/>
    </source>
</evidence>
<dbReference type="FunFam" id="1.20.5.1700:FF:000005">
    <property type="entry name" value="homer protein homolog 3 isoform X1"/>
    <property type="match status" value="1"/>
</dbReference>
<feature type="compositionally biased region" description="Low complexity" evidence="2">
    <location>
        <begin position="1"/>
        <end position="10"/>
    </location>
</feature>
<feature type="compositionally biased region" description="Polar residues" evidence="2">
    <location>
        <begin position="51"/>
        <end position="65"/>
    </location>
</feature>
<evidence type="ECO:0000313" key="4">
    <source>
        <dbReference type="Proteomes" id="UP000664940"/>
    </source>
</evidence>
<keyword evidence="1" id="KW-0597">Phosphoprotein</keyword>
<proteinExistence type="predicted"/>
<feature type="compositionally biased region" description="Basic and acidic residues" evidence="2">
    <location>
        <begin position="11"/>
        <end position="24"/>
    </location>
</feature>
<dbReference type="InterPro" id="IPR045027">
    <property type="entry name" value="Homer"/>
</dbReference>
<dbReference type="GO" id="GO:0005829">
    <property type="term" value="C:cytosol"/>
    <property type="evidence" value="ECO:0007669"/>
    <property type="project" value="UniProtKB-ARBA"/>
</dbReference>
<feature type="region of interest" description="Disordered" evidence="2">
    <location>
        <begin position="1"/>
        <end position="112"/>
    </location>
</feature>
<dbReference type="PANTHER" id="PTHR10918">
    <property type="entry name" value="HOMER"/>
    <property type="match status" value="1"/>
</dbReference>
<dbReference type="Gene3D" id="1.20.5.1700">
    <property type="match status" value="1"/>
</dbReference>
<protein>
    <submittedName>
        <fullName evidence="3">Homer scaffold protein 3</fullName>
    </submittedName>
</protein>
<gene>
    <name evidence="3" type="ORF">HJG60_006342</name>
</gene>
<comment type="caution">
    <text evidence="3">The sequence shown here is derived from an EMBL/GenBank/DDBJ whole genome shotgun (WGS) entry which is preliminary data.</text>
</comment>
<reference evidence="3 4" key="1">
    <citation type="journal article" date="2020" name="Nature">
        <title>Six reference-quality genomes reveal evolution of bat adaptations.</title>
        <authorList>
            <person name="Jebb D."/>
            <person name="Huang Z."/>
            <person name="Pippel M."/>
            <person name="Hughes G.M."/>
            <person name="Lavrichenko K."/>
            <person name="Devanna P."/>
            <person name="Winkler S."/>
            <person name="Jermiin L.S."/>
            <person name="Skirmuntt E.C."/>
            <person name="Katzourakis A."/>
            <person name="Burkitt-Gray L."/>
            <person name="Ray D.A."/>
            <person name="Sullivan K.A.M."/>
            <person name="Roscito J.G."/>
            <person name="Kirilenko B.M."/>
            <person name="Davalos L.M."/>
            <person name="Corthals A.P."/>
            <person name="Power M.L."/>
            <person name="Jones G."/>
            <person name="Ransome R.D."/>
            <person name="Dechmann D.K.N."/>
            <person name="Locatelli A.G."/>
            <person name="Puechmaille S.J."/>
            <person name="Fedrigo O."/>
            <person name="Jarvis E.D."/>
            <person name="Hiller M."/>
            <person name="Vernes S.C."/>
            <person name="Myers E.W."/>
            <person name="Teeling E.C."/>
        </authorList>
    </citation>
    <scope>NUCLEOTIDE SEQUENCE [LARGE SCALE GENOMIC DNA]</scope>
    <source>
        <strain evidence="3">Bat1K_MPI-CBG_1</strain>
    </source>
</reference>
<evidence type="ECO:0000313" key="3">
    <source>
        <dbReference type="EMBL" id="KAF6094196.1"/>
    </source>
</evidence>
<dbReference type="Proteomes" id="UP000664940">
    <property type="component" value="Unassembled WGS sequence"/>
</dbReference>
<organism evidence="3 4">
    <name type="scientific">Phyllostomus discolor</name>
    <name type="common">pale spear-nosed bat</name>
    <dbReference type="NCBI Taxonomy" id="89673"/>
    <lineage>
        <taxon>Eukaryota</taxon>
        <taxon>Metazoa</taxon>
        <taxon>Chordata</taxon>
        <taxon>Craniata</taxon>
        <taxon>Vertebrata</taxon>
        <taxon>Euteleostomi</taxon>
        <taxon>Mammalia</taxon>
        <taxon>Eutheria</taxon>
        <taxon>Laurasiatheria</taxon>
        <taxon>Chiroptera</taxon>
        <taxon>Yangochiroptera</taxon>
        <taxon>Phyllostomidae</taxon>
        <taxon>Phyllostominae</taxon>
        <taxon>Phyllostomus</taxon>
    </lineage>
</organism>
<dbReference type="GO" id="GO:0035256">
    <property type="term" value="F:G protein-coupled glutamate receptor binding"/>
    <property type="evidence" value="ECO:0007669"/>
    <property type="project" value="InterPro"/>
</dbReference>
<accession>A0A834DVF6</accession>
<name>A0A834DVF6_9CHIR</name>
<sequence length="150" mass="16966">MSTARQQLEAQRAEAERLRQRVAELETQAAAEPTPVSEKEGPSQALEQLESLVQTKDQEIQTLKSQAGGPREVPDAVEREETQQKVQDLETRNVELEHQLRMTERSLEEARADRERTRAELGRAAQLLDVRLFELSELREGLARLAEGAP</sequence>
<dbReference type="AlphaFoldDB" id="A0A834DVF6"/>
<evidence type="ECO:0000256" key="1">
    <source>
        <dbReference type="ARBA" id="ARBA00022553"/>
    </source>
</evidence>
<dbReference type="EMBL" id="JABVXQ010000008">
    <property type="protein sequence ID" value="KAF6094196.1"/>
    <property type="molecule type" value="Genomic_DNA"/>
</dbReference>